<feature type="domain" description="BZIP" evidence="2">
    <location>
        <begin position="123"/>
        <end position="137"/>
    </location>
</feature>
<comment type="caution">
    <text evidence="3">The sequence shown here is derived from an EMBL/GenBank/DDBJ whole genome shotgun (WGS) entry which is preliminary data.</text>
</comment>
<dbReference type="Pfam" id="PF07716">
    <property type="entry name" value="bZIP_2"/>
    <property type="match status" value="1"/>
</dbReference>
<feature type="compositionally biased region" description="Low complexity" evidence="1">
    <location>
        <begin position="338"/>
        <end position="355"/>
    </location>
</feature>
<accession>A0A1Y1VAZ1</accession>
<evidence type="ECO:0000256" key="1">
    <source>
        <dbReference type="SAM" id="MobiDB-lite"/>
    </source>
</evidence>
<dbReference type="STRING" id="1754191.A0A1Y1VAZ1"/>
<dbReference type="EMBL" id="MCFH01000020">
    <property type="protein sequence ID" value="ORX50677.1"/>
    <property type="molecule type" value="Genomic_DNA"/>
</dbReference>
<proteinExistence type="predicted"/>
<dbReference type="Gene3D" id="1.20.5.170">
    <property type="match status" value="1"/>
</dbReference>
<dbReference type="SUPFAM" id="SSF57959">
    <property type="entry name" value="Leucine zipper domain"/>
    <property type="match status" value="1"/>
</dbReference>
<dbReference type="Proteomes" id="UP000193719">
    <property type="component" value="Unassembled WGS sequence"/>
</dbReference>
<dbReference type="InterPro" id="IPR004827">
    <property type="entry name" value="bZIP"/>
</dbReference>
<organism evidence="3 4">
    <name type="scientific">Piromyces finnis</name>
    <dbReference type="NCBI Taxonomy" id="1754191"/>
    <lineage>
        <taxon>Eukaryota</taxon>
        <taxon>Fungi</taxon>
        <taxon>Fungi incertae sedis</taxon>
        <taxon>Chytridiomycota</taxon>
        <taxon>Chytridiomycota incertae sedis</taxon>
        <taxon>Neocallimastigomycetes</taxon>
        <taxon>Neocallimastigales</taxon>
        <taxon>Neocallimastigaceae</taxon>
        <taxon>Piromyces</taxon>
    </lineage>
</organism>
<feature type="compositionally biased region" description="Basic and acidic residues" evidence="1">
    <location>
        <begin position="78"/>
        <end position="88"/>
    </location>
</feature>
<protein>
    <recommendedName>
        <fullName evidence="2">BZIP domain-containing protein</fullName>
    </recommendedName>
</protein>
<dbReference type="AlphaFoldDB" id="A0A1Y1VAZ1"/>
<feature type="compositionally biased region" description="Polar residues" evidence="1">
    <location>
        <begin position="97"/>
        <end position="111"/>
    </location>
</feature>
<reference evidence="3 4" key="1">
    <citation type="submission" date="2016-08" db="EMBL/GenBank/DDBJ databases">
        <title>Genomes of anaerobic fungi encode conserved fungal cellulosomes for biomass hydrolysis.</title>
        <authorList>
            <consortium name="DOE Joint Genome Institute"/>
            <person name="Haitjema C.H."/>
            <person name="Gilmore S.P."/>
            <person name="Henske J.K."/>
            <person name="Solomon K.V."/>
            <person name="De Groot R."/>
            <person name="Kuo A."/>
            <person name="Mondo S.J."/>
            <person name="Salamov A.A."/>
            <person name="Labutti K."/>
            <person name="Zhao Z."/>
            <person name="Chiniquy J."/>
            <person name="Barry K."/>
            <person name="Brewer H.M."/>
            <person name="Purvine S.O."/>
            <person name="Wright A.T."/>
            <person name="Boxma B."/>
            <person name="Van Alen T."/>
            <person name="Hackstein J.H."/>
            <person name="Baker S.E."/>
            <person name="Grigoriev I.V."/>
            <person name="O'Malley M.A."/>
        </authorList>
    </citation>
    <scope>NUCLEOTIDE SEQUENCE [LARGE SCALE GENOMIC DNA]</scope>
    <source>
        <strain evidence="4">finn</strain>
    </source>
</reference>
<feature type="compositionally biased region" description="Low complexity" evidence="1">
    <location>
        <begin position="471"/>
        <end position="510"/>
    </location>
</feature>
<evidence type="ECO:0000313" key="4">
    <source>
        <dbReference type="Proteomes" id="UP000193719"/>
    </source>
</evidence>
<feature type="compositionally biased region" description="Polar residues" evidence="1">
    <location>
        <begin position="527"/>
        <end position="538"/>
    </location>
</feature>
<sequence>MKRRSSQESSMSNSAHLYGDNNFLNNYTNPNDFLFDNQFKSLFVKGKLDNMINSPDISQRKRGRKKKVVSNDNANNNQEKENKKKLLLEKNNTVKNSENPDSNNTKDQSSLPKVKDSSYFIEKRKRNTEASARFRARKKQKEQSINNLCQKLDIENKKLKYHLLLSDKKIKWLEELLLEKSKLGKETQENSNKNLNNIMETNHNYSFLPMNNSFNYNYGNEYQEMNINFKTLSPTKSNNNINEKFNSFLTNTPIQGLAPNIFNPSLLKNKSYESMKKPNPWQDMNNPFLDKKGIDDNIQFNMNESLFKKPDFLMNLFNNSNGNNNKQDEDKRKKKKNSNTPSMSNMNSTSSTPNKQKSKDISQLNPTEININNLSSPSTSLYNPIHDGNNTTNLSNFDYEQYYQQQFQMQFQLQLQLQLQQLQNEQLLLQQYHQQQLPQENTPLSTMNLSSPFSLIPNTAFNNNHHHDNNTNDNYKSNTTNNNNYPLDNDSNNKSNTINDNNSSNNINNNDADDNIKNKRNEDNNNTGSTSPLMTFSSPTLSSNSFLPLMMSNFNSELMNFTQKTPEKEKPGNSTKDTTNENSHRTIKIKTERKREDHDSTQDQTSFLDYQFSTPSTSKNIKTSLDSLFQTDLQELMENKYINLSPSNKISTTATLKNEKSLSPESITIKKD</sequence>
<feature type="region of interest" description="Disordered" evidence="1">
    <location>
        <begin position="52"/>
        <end position="122"/>
    </location>
</feature>
<feature type="compositionally biased region" description="Basic and acidic residues" evidence="1">
    <location>
        <begin position="514"/>
        <end position="523"/>
    </location>
</feature>
<keyword evidence="4" id="KW-1185">Reference proteome</keyword>
<evidence type="ECO:0000259" key="2">
    <source>
        <dbReference type="PROSITE" id="PS00036"/>
    </source>
</evidence>
<reference evidence="3 4" key="2">
    <citation type="submission" date="2016-08" db="EMBL/GenBank/DDBJ databases">
        <title>Pervasive Adenine N6-methylation of Active Genes in Fungi.</title>
        <authorList>
            <consortium name="DOE Joint Genome Institute"/>
            <person name="Mondo S.J."/>
            <person name="Dannebaum R.O."/>
            <person name="Kuo R.C."/>
            <person name="Labutti K."/>
            <person name="Haridas S."/>
            <person name="Kuo A."/>
            <person name="Salamov A."/>
            <person name="Ahrendt S.R."/>
            <person name="Lipzen A."/>
            <person name="Sullivan W."/>
            <person name="Andreopoulos W.B."/>
            <person name="Clum A."/>
            <person name="Lindquist E."/>
            <person name="Daum C."/>
            <person name="Ramamoorthy G.K."/>
            <person name="Gryganskyi A."/>
            <person name="Culley D."/>
            <person name="Magnuson J.K."/>
            <person name="James T.Y."/>
            <person name="O'Malley M.A."/>
            <person name="Stajich J.E."/>
            <person name="Spatafora J.W."/>
            <person name="Visel A."/>
            <person name="Grigoriev I.V."/>
        </authorList>
    </citation>
    <scope>NUCLEOTIDE SEQUENCE [LARGE SCALE GENOMIC DNA]</scope>
    <source>
        <strain evidence="4">finn</strain>
    </source>
</reference>
<feature type="region of interest" description="Disordered" evidence="1">
    <location>
        <begin position="563"/>
        <end position="603"/>
    </location>
</feature>
<dbReference type="GO" id="GO:0003700">
    <property type="term" value="F:DNA-binding transcription factor activity"/>
    <property type="evidence" value="ECO:0007669"/>
    <property type="project" value="InterPro"/>
</dbReference>
<dbReference type="PROSITE" id="PS00036">
    <property type="entry name" value="BZIP_BASIC"/>
    <property type="match status" value="1"/>
</dbReference>
<dbReference type="CDD" id="cd14705">
    <property type="entry name" value="bZIP_Zip1"/>
    <property type="match status" value="1"/>
</dbReference>
<dbReference type="OrthoDB" id="10683305at2759"/>
<name>A0A1Y1VAZ1_9FUNG</name>
<evidence type="ECO:0000313" key="3">
    <source>
        <dbReference type="EMBL" id="ORX50677.1"/>
    </source>
</evidence>
<feature type="region of interest" description="Disordered" evidence="1">
    <location>
        <begin position="317"/>
        <end position="361"/>
    </location>
</feature>
<gene>
    <name evidence="3" type="ORF">BCR36DRAFT_448441</name>
</gene>
<feature type="region of interest" description="Disordered" evidence="1">
    <location>
        <begin position="458"/>
        <end position="538"/>
    </location>
</feature>
<feature type="compositionally biased region" description="Basic and acidic residues" evidence="1">
    <location>
        <begin position="578"/>
        <end position="601"/>
    </location>
</feature>
<dbReference type="InterPro" id="IPR046347">
    <property type="entry name" value="bZIP_sf"/>
</dbReference>